<accession>A0A0S2W6D7</accession>
<evidence type="ECO:0000313" key="6">
    <source>
        <dbReference type="Proteomes" id="UP000064844"/>
    </source>
</evidence>
<proteinExistence type="inferred from homology"/>
<gene>
    <name evidence="5" type="ORF">IB211_02185c</name>
</gene>
<protein>
    <recommendedName>
        <fullName evidence="4">Cell envelope-related transcriptional attenuator domain-containing protein</fullName>
    </recommendedName>
</protein>
<comment type="similarity">
    <text evidence="1">Belongs to the LytR/CpsA/Psr (LCP) family.</text>
</comment>
<name>A0A0S2W6D7_9FIRM</name>
<dbReference type="Gene3D" id="3.40.630.190">
    <property type="entry name" value="LCP protein"/>
    <property type="match status" value="1"/>
</dbReference>
<keyword evidence="3" id="KW-0812">Transmembrane</keyword>
<dbReference type="KEGG" id="ibu:IB211_02185c"/>
<feature type="compositionally biased region" description="Low complexity" evidence="2">
    <location>
        <begin position="411"/>
        <end position="431"/>
    </location>
</feature>
<reference evidence="5 6" key="1">
    <citation type="journal article" date="2015" name="Nat. Commun.">
        <title>Production of butyrate from lysine and the Amadori product fructoselysine by a human gut commensal.</title>
        <authorList>
            <person name="Bui T.P."/>
            <person name="Ritari J."/>
            <person name="Boeren S."/>
            <person name="de Waard P."/>
            <person name="Plugge C.M."/>
            <person name="de Vos W.M."/>
        </authorList>
    </citation>
    <scope>NUCLEOTIDE SEQUENCE [LARGE SCALE GENOMIC DNA]</scope>
    <source>
        <strain evidence="5 6">AF211</strain>
    </source>
</reference>
<organism evidence="5 6">
    <name type="scientific">Intestinimonas butyriciproducens</name>
    <dbReference type="NCBI Taxonomy" id="1297617"/>
    <lineage>
        <taxon>Bacteria</taxon>
        <taxon>Bacillati</taxon>
        <taxon>Bacillota</taxon>
        <taxon>Clostridia</taxon>
        <taxon>Eubacteriales</taxon>
        <taxon>Intestinimonas</taxon>
    </lineage>
</organism>
<feature type="domain" description="Cell envelope-related transcriptional attenuator" evidence="4">
    <location>
        <begin position="116"/>
        <end position="272"/>
    </location>
</feature>
<dbReference type="Proteomes" id="UP000064844">
    <property type="component" value="Chromosome"/>
</dbReference>
<sequence>MNPEKEHKKGGSRLQKSTEKPEKQKKPRVPLTSRQKALRVVYIVVTVIAAIIVTAFAASRLLFVKPNVPTTQNRPKPPVASGEPISSDAPEINDSGRKEDFFTFLIIGRDTGGGGNTDTVMLVAYDVPNQKLSVMNIPRDTMVNVSWDIKRINSVYNVYGGGDEGIQALFDEVSQLVGFIPDFSVVVEWEAVGEMAEAIGGVDFEVPVNMNYDDPTQDLHIHISKGMQHLDGEGVMKVLRFRDGNNNTGYVNGDIGRIETQQKLLKAIVEKLLTKVTEPSTILNLAGVFTENVTTDLTVQNIFWFGQQAVLGKPPLSIDNVNFVTMPCTNKSVWSRSFAGKSYQFQSYVVPNTEELVSVVNEYFNPYLEDLDDKDLDIMYVNSDGTIGSSTGVLEDTRHNSAWAAYKSTPKETPTPEVSETPELPESTETPAPGVTPDPGATSAPPGGGGGETTAPTATPSAGLEGPTDDEPAAPEPTPTPDSGAESGPPEGIPII</sequence>
<dbReference type="eggNOG" id="COG1316">
    <property type="taxonomic scope" value="Bacteria"/>
</dbReference>
<keyword evidence="3" id="KW-1133">Transmembrane helix</keyword>
<evidence type="ECO:0000259" key="4">
    <source>
        <dbReference type="Pfam" id="PF03816"/>
    </source>
</evidence>
<keyword evidence="3" id="KW-0472">Membrane</keyword>
<dbReference type="NCBIfam" id="TIGR00350">
    <property type="entry name" value="lytR_cpsA_psr"/>
    <property type="match status" value="1"/>
</dbReference>
<evidence type="ECO:0000256" key="3">
    <source>
        <dbReference type="SAM" id="Phobius"/>
    </source>
</evidence>
<dbReference type="EMBL" id="CP011307">
    <property type="protein sequence ID" value="ALP94576.1"/>
    <property type="molecule type" value="Genomic_DNA"/>
</dbReference>
<dbReference type="PANTHER" id="PTHR33392">
    <property type="entry name" value="POLYISOPRENYL-TEICHOIC ACID--PEPTIDOGLYCAN TEICHOIC ACID TRANSFERASE TAGU"/>
    <property type="match status" value="1"/>
</dbReference>
<keyword evidence="6" id="KW-1185">Reference proteome</keyword>
<feature type="compositionally biased region" description="Low complexity" evidence="2">
    <location>
        <begin position="453"/>
        <end position="463"/>
    </location>
</feature>
<evidence type="ECO:0000313" key="5">
    <source>
        <dbReference type="EMBL" id="ALP94576.1"/>
    </source>
</evidence>
<feature type="transmembrane region" description="Helical" evidence="3">
    <location>
        <begin position="40"/>
        <end position="63"/>
    </location>
</feature>
<feature type="region of interest" description="Disordered" evidence="2">
    <location>
        <begin position="1"/>
        <end position="30"/>
    </location>
</feature>
<dbReference type="Pfam" id="PF03816">
    <property type="entry name" value="LytR_cpsA_psr"/>
    <property type="match status" value="1"/>
</dbReference>
<reference evidence="6" key="2">
    <citation type="submission" date="2015-04" db="EMBL/GenBank/DDBJ databases">
        <title>A butyrogenic pathway from the amino acid lysine in a human gut commensal.</title>
        <authorList>
            <person name="de Vos W.M."/>
            <person name="Bui N.T.P."/>
            <person name="Plugge C.M."/>
            <person name="Ritari J."/>
        </authorList>
    </citation>
    <scope>NUCLEOTIDE SEQUENCE [LARGE SCALE GENOMIC DNA]</scope>
    <source>
        <strain evidence="6">AF211</strain>
    </source>
</reference>
<feature type="region of interest" description="Disordered" evidence="2">
    <location>
        <begin position="67"/>
        <end position="93"/>
    </location>
</feature>
<evidence type="ECO:0000256" key="1">
    <source>
        <dbReference type="ARBA" id="ARBA00006068"/>
    </source>
</evidence>
<dbReference type="InterPro" id="IPR050922">
    <property type="entry name" value="LytR/CpsA/Psr_CW_biosynth"/>
</dbReference>
<dbReference type="PATRIC" id="fig|1297617.4.peg.2252"/>
<dbReference type="PANTHER" id="PTHR33392:SF6">
    <property type="entry name" value="POLYISOPRENYL-TEICHOIC ACID--PEPTIDOGLYCAN TEICHOIC ACID TRANSFERASE TAGU"/>
    <property type="match status" value="1"/>
</dbReference>
<evidence type="ECO:0000256" key="2">
    <source>
        <dbReference type="SAM" id="MobiDB-lite"/>
    </source>
</evidence>
<dbReference type="InterPro" id="IPR004474">
    <property type="entry name" value="LytR_CpsA_psr"/>
</dbReference>
<dbReference type="STRING" id="1297617.IB211_02185c"/>
<dbReference type="AlphaFoldDB" id="A0A0S2W6D7"/>
<dbReference type="RefSeq" id="WP_052082635.1">
    <property type="nucleotide sequence ID" value="NZ_CALICV010000079.1"/>
</dbReference>
<feature type="region of interest" description="Disordered" evidence="2">
    <location>
        <begin position="405"/>
        <end position="496"/>
    </location>
</feature>